<dbReference type="Gene3D" id="3.40.50.1100">
    <property type="match status" value="2"/>
</dbReference>
<dbReference type="NCBIfam" id="TIGR01136">
    <property type="entry name" value="cysKM"/>
    <property type="match status" value="1"/>
</dbReference>
<evidence type="ECO:0000256" key="6">
    <source>
        <dbReference type="ARBA" id="ARBA00022679"/>
    </source>
</evidence>
<evidence type="ECO:0000313" key="14">
    <source>
        <dbReference type="EMBL" id="SKA78062.1"/>
    </source>
</evidence>
<keyword evidence="15" id="KW-1185">Reference proteome</keyword>
<dbReference type="PANTHER" id="PTHR10314">
    <property type="entry name" value="CYSTATHIONINE BETA-SYNTHASE"/>
    <property type="match status" value="1"/>
</dbReference>
<evidence type="ECO:0000256" key="3">
    <source>
        <dbReference type="ARBA" id="ARBA00007103"/>
    </source>
</evidence>
<dbReference type="PROSITE" id="PS00901">
    <property type="entry name" value="CYS_SYNTHASE"/>
    <property type="match status" value="1"/>
</dbReference>
<sequence length="309" mass="32171">MKIANDVTELVGNTPLVFLNKVTEGCVARVAAKLEFFNPCGSVKDRIGVNMILTAEQQGKIGPGATIIEPTSGNTGIGLACMCAVRGYKLILTMPESMSIERRKLLAGFGAEIVLTKASGGMSSAIEEAHRLAAEIPGSFIPLQFDNPANPAIHECTTAHEILADTDESVDIFVAGVGTGGTLSGTGKTLKKHIPSVRIVAVEPSDSPVISGGAAGPHGIQGIGAGFVPKNLDVDIIDEVTKIETEDALAMARKLMHQEGILCGISAGAAVAASVEQARRPENADKLIVTIIPDTGERYLSTALFTQDS</sequence>
<dbReference type="GO" id="GO:0006535">
    <property type="term" value="P:cysteine biosynthetic process from serine"/>
    <property type="evidence" value="ECO:0007669"/>
    <property type="project" value="UniProtKB-UniRule"/>
</dbReference>
<dbReference type="EMBL" id="FUYA01000008">
    <property type="protein sequence ID" value="SKA78062.1"/>
    <property type="molecule type" value="Genomic_DNA"/>
</dbReference>
<evidence type="ECO:0000256" key="1">
    <source>
        <dbReference type="ARBA" id="ARBA00001933"/>
    </source>
</evidence>
<feature type="domain" description="Tryptophan synthase beta chain-like PALP" evidence="13">
    <location>
        <begin position="7"/>
        <end position="294"/>
    </location>
</feature>
<dbReference type="Proteomes" id="UP000189733">
    <property type="component" value="Unassembled WGS sequence"/>
</dbReference>
<dbReference type="InterPro" id="IPR001926">
    <property type="entry name" value="TrpB-like_PALP"/>
</dbReference>
<dbReference type="UniPathway" id="UPA00136">
    <property type="reaction ID" value="UER00200"/>
</dbReference>
<dbReference type="AlphaFoldDB" id="A0A1T4WL60"/>
<dbReference type="OrthoDB" id="9815130at2"/>
<dbReference type="GO" id="GO:0004124">
    <property type="term" value="F:cysteine synthase activity"/>
    <property type="evidence" value="ECO:0007669"/>
    <property type="project" value="UniProtKB-UniRule"/>
</dbReference>
<dbReference type="InterPro" id="IPR005859">
    <property type="entry name" value="CysK"/>
</dbReference>
<keyword evidence="7 10" id="KW-0663">Pyridoxal phosphate</keyword>
<evidence type="ECO:0000256" key="5">
    <source>
        <dbReference type="ARBA" id="ARBA00022605"/>
    </source>
</evidence>
<evidence type="ECO:0000259" key="13">
    <source>
        <dbReference type="Pfam" id="PF00291"/>
    </source>
</evidence>
<evidence type="ECO:0000256" key="11">
    <source>
        <dbReference type="PIRSR" id="PIRSR605856-51"/>
    </source>
</evidence>
<dbReference type="FunFam" id="3.40.50.1100:FF:000067">
    <property type="entry name" value="Cysteine synthase"/>
    <property type="match status" value="1"/>
</dbReference>
<protein>
    <recommendedName>
        <fullName evidence="4 12">Cysteine synthase</fullName>
        <ecNumber evidence="4 12">2.5.1.47</ecNumber>
    </recommendedName>
</protein>
<evidence type="ECO:0000256" key="10">
    <source>
        <dbReference type="PIRSR" id="PIRSR605856-50"/>
    </source>
</evidence>
<comment type="catalytic activity">
    <reaction evidence="9 12">
        <text>O-acetyl-L-serine + hydrogen sulfide = L-cysteine + acetate</text>
        <dbReference type="Rhea" id="RHEA:14829"/>
        <dbReference type="ChEBI" id="CHEBI:29919"/>
        <dbReference type="ChEBI" id="CHEBI:30089"/>
        <dbReference type="ChEBI" id="CHEBI:35235"/>
        <dbReference type="ChEBI" id="CHEBI:58340"/>
        <dbReference type="EC" id="2.5.1.47"/>
    </reaction>
</comment>
<gene>
    <name evidence="14" type="ORF">SAMN02745702_02400</name>
</gene>
<proteinExistence type="inferred from homology"/>
<organism evidence="14 15">
    <name type="scientific">Desulfobaculum bizertense DSM 18034</name>
    <dbReference type="NCBI Taxonomy" id="1121442"/>
    <lineage>
        <taxon>Bacteria</taxon>
        <taxon>Pseudomonadati</taxon>
        <taxon>Thermodesulfobacteriota</taxon>
        <taxon>Desulfovibrionia</taxon>
        <taxon>Desulfovibrionales</taxon>
        <taxon>Desulfovibrionaceae</taxon>
        <taxon>Desulfobaculum</taxon>
    </lineage>
</organism>
<evidence type="ECO:0000256" key="12">
    <source>
        <dbReference type="RuleBase" id="RU003985"/>
    </source>
</evidence>
<keyword evidence="5 12" id="KW-0028">Amino-acid biosynthesis</keyword>
<comment type="similarity">
    <text evidence="3 12">Belongs to the cysteine synthase/cystathionine beta-synthase family.</text>
</comment>
<evidence type="ECO:0000256" key="4">
    <source>
        <dbReference type="ARBA" id="ARBA00012681"/>
    </source>
</evidence>
<evidence type="ECO:0000256" key="7">
    <source>
        <dbReference type="ARBA" id="ARBA00022898"/>
    </source>
</evidence>
<name>A0A1T4WL60_9BACT</name>
<dbReference type="NCBIfam" id="TIGR01139">
    <property type="entry name" value="cysK"/>
    <property type="match status" value="1"/>
</dbReference>
<feature type="modified residue" description="N6-(pyridoxal phosphate)lysine" evidence="11">
    <location>
        <position position="44"/>
    </location>
</feature>
<comment type="pathway">
    <text evidence="2">Amino-acid biosynthesis; L-cysteine biosynthesis; L-cysteine from L-serine: step 2/2.</text>
</comment>
<comment type="cofactor">
    <cofactor evidence="1 10 12">
        <name>pyridoxal 5'-phosphate</name>
        <dbReference type="ChEBI" id="CHEBI:597326"/>
    </cofactor>
</comment>
<dbReference type="CDD" id="cd01561">
    <property type="entry name" value="CBS_like"/>
    <property type="match status" value="1"/>
</dbReference>
<evidence type="ECO:0000256" key="9">
    <source>
        <dbReference type="ARBA" id="ARBA00047931"/>
    </source>
</evidence>
<feature type="binding site" evidence="10">
    <location>
        <begin position="178"/>
        <end position="182"/>
    </location>
    <ligand>
        <name>pyridoxal 5'-phosphate</name>
        <dbReference type="ChEBI" id="CHEBI:597326"/>
    </ligand>
</feature>
<keyword evidence="8 12" id="KW-0198">Cysteine biosynthesis</keyword>
<dbReference type="InterPro" id="IPR001216">
    <property type="entry name" value="P-phosphate_BS"/>
</dbReference>
<dbReference type="SUPFAM" id="SSF53686">
    <property type="entry name" value="Tryptophan synthase beta subunit-like PLP-dependent enzymes"/>
    <property type="match status" value="1"/>
</dbReference>
<dbReference type="Pfam" id="PF00291">
    <property type="entry name" value="PALP"/>
    <property type="match status" value="1"/>
</dbReference>
<dbReference type="InterPro" id="IPR050214">
    <property type="entry name" value="Cys_Synth/Cystath_Beta-Synth"/>
</dbReference>
<keyword evidence="6 12" id="KW-0808">Transferase</keyword>
<evidence type="ECO:0000256" key="2">
    <source>
        <dbReference type="ARBA" id="ARBA00004962"/>
    </source>
</evidence>
<feature type="binding site" evidence="10">
    <location>
        <position position="266"/>
    </location>
    <ligand>
        <name>pyridoxal 5'-phosphate</name>
        <dbReference type="ChEBI" id="CHEBI:597326"/>
    </ligand>
</feature>
<dbReference type="InterPro" id="IPR005856">
    <property type="entry name" value="Cys_synth"/>
</dbReference>
<reference evidence="14 15" key="1">
    <citation type="submission" date="2017-02" db="EMBL/GenBank/DDBJ databases">
        <authorList>
            <person name="Peterson S.W."/>
        </authorList>
    </citation>
    <scope>NUCLEOTIDE SEQUENCE [LARGE SCALE GENOMIC DNA]</scope>
    <source>
        <strain evidence="14 15">DSM 18034</strain>
    </source>
</reference>
<dbReference type="EC" id="2.5.1.47" evidence="4 12"/>
<accession>A0A1T4WL60</accession>
<dbReference type="GO" id="GO:0005737">
    <property type="term" value="C:cytoplasm"/>
    <property type="evidence" value="ECO:0007669"/>
    <property type="project" value="UniProtKB-ARBA"/>
</dbReference>
<dbReference type="InterPro" id="IPR036052">
    <property type="entry name" value="TrpB-like_PALP_sf"/>
</dbReference>
<dbReference type="STRING" id="1121442.SAMN02745702_02400"/>
<feature type="binding site" evidence="10">
    <location>
        <position position="74"/>
    </location>
    <ligand>
        <name>pyridoxal 5'-phosphate</name>
        <dbReference type="ChEBI" id="CHEBI:597326"/>
    </ligand>
</feature>
<dbReference type="RefSeq" id="WP_078685680.1">
    <property type="nucleotide sequence ID" value="NZ_FUYA01000008.1"/>
</dbReference>
<evidence type="ECO:0000256" key="8">
    <source>
        <dbReference type="ARBA" id="ARBA00023192"/>
    </source>
</evidence>
<evidence type="ECO:0000313" key="15">
    <source>
        <dbReference type="Proteomes" id="UP000189733"/>
    </source>
</evidence>